<evidence type="ECO:0000256" key="6">
    <source>
        <dbReference type="SAM" id="Phobius"/>
    </source>
</evidence>
<dbReference type="InterPro" id="IPR036264">
    <property type="entry name" value="Bact_exopeptidase_dim_dom"/>
</dbReference>
<name>A0A6L9MQ54_9ALTE</name>
<dbReference type="Pfam" id="PF01546">
    <property type="entry name" value="Peptidase_M20"/>
    <property type="match status" value="1"/>
</dbReference>
<keyword evidence="2" id="KW-0645">Protease</keyword>
<keyword evidence="3" id="KW-0479">Metal-binding</keyword>
<evidence type="ECO:0000313" key="8">
    <source>
        <dbReference type="EMBL" id="NDW20359.1"/>
    </source>
</evidence>
<dbReference type="InterPro" id="IPR002933">
    <property type="entry name" value="Peptidase_M20"/>
</dbReference>
<keyword evidence="6" id="KW-0472">Membrane</keyword>
<dbReference type="GO" id="GO:0046872">
    <property type="term" value="F:metal ion binding"/>
    <property type="evidence" value="ECO:0007669"/>
    <property type="project" value="UniProtKB-KW"/>
</dbReference>
<protein>
    <submittedName>
        <fullName evidence="8">M20/M25/M40 family metallo-hydrolase</fullName>
    </submittedName>
</protein>
<dbReference type="RefSeq" id="WP_163109720.1">
    <property type="nucleotide sequence ID" value="NZ_JAAAWP010000001.1"/>
</dbReference>
<dbReference type="SUPFAM" id="SSF55031">
    <property type="entry name" value="Bacterial exopeptidase dimerisation domain"/>
    <property type="match status" value="1"/>
</dbReference>
<comment type="caution">
    <text evidence="8">The sequence shown here is derived from an EMBL/GenBank/DDBJ whole genome shotgun (WGS) entry which is preliminary data.</text>
</comment>
<keyword evidence="6" id="KW-1133">Transmembrane helix</keyword>
<gene>
    <name evidence="8" type="ORF">GTW09_02280</name>
</gene>
<dbReference type="Gene3D" id="1.10.150.900">
    <property type="match status" value="1"/>
</dbReference>
<sequence>MKSRLIKIISFLIVLVVVLGVGLYVNTLMSFKDSQLIVDSPLPEAPIDRESAVARFAKSIQFKTVSYDDPSRLNAEAFLGLHKHIQNSFPLIHEKAEHYTMSEYSLVYHLKGSDASLQPVLFMGHTDVVPVDEGTAEQWEQQPFSGAVVDDTVWGRGTIDDKVTVMALLEAMETHLKNGFAPKRSIYFAFGHDEEIGGKQGAAKIAEHFKQQGLSFEFVLDEGGAITQGVMTGIEQPVAIIGVAEKGFVNLRLTVSSEGGHSSQPPNHTAAGILSQAIVNIENNQFDTDLSHSYNTFSHVAAYAPFSLQLPMANLWLFSPIVEQTMLASPSSAAGIRTSIAATMLEGSSKSNILPTVASAVVNVRILPGDTIASVKQHITEAINDPRVKVETFMENEPSQVSPTDSLGYRLIESNIRRMDDSILVAPYLVMGGTDSKHFYELSDNVYRFMMVRLDKQSLKRFHGVNEQLAVDDYIKAVSYFYSMIEDAGTK</sequence>
<dbReference type="CDD" id="cd05674">
    <property type="entry name" value="M20_yscS"/>
    <property type="match status" value="1"/>
</dbReference>
<keyword evidence="4 8" id="KW-0378">Hydrolase</keyword>
<dbReference type="Pfam" id="PF07687">
    <property type="entry name" value="M20_dimer"/>
    <property type="match status" value="1"/>
</dbReference>
<proteinExistence type="inferred from homology"/>
<dbReference type="InterPro" id="IPR047177">
    <property type="entry name" value="Pept_M20A"/>
</dbReference>
<dbReference type="AlphaFoldDB" id="A0A6L9MQ54"/>
<dbReference type="PANTHER" id="PTHR45962">
    <property type="entry name" value="N-FATTY-ACYL-AMINO ACID SYNTHASE/HYDROLASE PM20D1"/>
    <property type="match status" value="1"/>
</dbReference>
<evidence type="ECO:0000256" key="3">
    <source>
        <dbReference type="ARBA" id="ARBA00022723"/>
    </source>
</evidence>
<comment type="similarity">
    <text evidence="1">Belongs to the peptidase M20A family.</text>
</comment>
<evidence type="ECO:0000313" key="9">
    <source>
        <dbReference type="Proteomes" id="UP000478837"/>
    </source>
</evidence>
<keyword evidence="9" id="KW-1185">Reference proteome</keyword>
<dbReference type="InterPro" id="IPR001261">
    <property type="entry name" value="ArgE/DapE_CS"/>
</dbReference>
<dbReference type="SUPFAM" id="SSF53187">
    <property type="entry name" value="Zn-dependent exopeptidases"/>
    <property type="match status" value="1"/>
</dbReference>
<evidence type="ECO:0000256" key="5">
    <source>
        <dbReference type="ARBA" id="ARBA00022833"/>
    </source>
</evidence>
<dbReference type="FunFam" id="3.40.630.10:FF:000027">
    <property type="entry name" value="N-fatty-acyl-amino acid synthase/hydrolase PM20D1"/>
    <property type="match status" value="1"/>
</dbReference>
<evidence type="ECO:0000256" key="1">
    <source>
        <dbReference type="ARBA" id="ARBA00006247"/>
    </source>
</evidence>
<dbReference type="PANTHER" id="PTHR45962:SF1">
    <property type="entry name" value="N-FATTY-ACYL-AMINO ACID SYNTHASE_HYDROLASE PM20D1"/>
    <property type="match status" value="1"/>
</dbReference>
<evidence type="ECO:0000256" key="4">
    <source>
        <dbReference type="ARBA" id="ARBA00022801"/>
    </source>
</evidence>
<dbReference type="GO" id="GO:0006508">
    <property type="term" value="P:proteolysis"/>
    <property type="evidence" value="ECO:0007669"/>
    <property type="project" value="UniProtKB-KW"/>
</dbReference>
<organism evidence="8 9">
    <name type="scientific">Alteromonas hispanica</name>
    <dbReference type="NCBI Taxonomy" id="315421"/>
    <lineage>
        <taxon>Bacteria</taxon>
        <taxon>Pseudomonadati</taxon>
        <taxon>Pseudomonadota</taxon>
        <taxon>Gammaproteobacteria</taxon>
        <taxon>Alteromonadales</taxon>
        <taxon>Alteromonadaceae</taxon>
        <taxon>Alteromonas/Salinimonas group</taxon>
        <taxon>Alteromonas</taxon>
    </lineage>
</organism>
<feature type="domain" description="Peptidase M20 dimerisation" evidence="7">
    <location>
        <begin position="243"/>
        <end position="386"/>
    </location>
</feature>
<dbReference type="InterPro" id="IPR011650">
    <property type="entry name" value="Peptidase_M20_dimer"/>
</dbReference>
<evidence type="ECO:0000259" key="7">
    <source>
        <dbReference type="Pfam" id="PF07687"/>
    </source>
</evidence>
<evidence type="ECO:0000256" key="2">
    <source>
        <dbReference type="ARBA" id="ARBA00022670"/>
    </source>
</evidence>
<keyword evidence="6" id="KW-0812">Transmembrane</keyword>
<dbReference type="Gene3D" id="3.30.70.360">
    <property type="match status" value="1"/>
</dbReference>
<accession>A0A6L9MQ54</accession>
<reference evidence="8 9" key="1">
    <citation type="submission" date="2020-01" db="EMBL/GenBank/DDBJ databases">
        <title>Genomes of bacteria type strains.</title>
        <authorList>
            <person name="Chen J."/>
            <person name="Zhu S."/>
            <person name="Yang J."/>
        </authorList>
    </citation>
    <scope>NUCLEOTIDE SEQUENCE [LARGE SCALE GENOMIC DNA]</scope>
    <source>
        <strain evidence="8 9">LMG 22958</strain>
    </source>
</reference>
<dbReference type="Proteomes" id="UP000478837">
    <property type="component" value="Unassembled WGS sequence"/>
</dbReference>
<dbReference type="EMBL" id="JAAAWP010000001">
    <property type="protein sequence ID" value="NDW20359.1"/>
    <property type="molecule type" value="Genomic_DNA"/>
</dbReference>
<dbReference type="PROSITE" id="PS00758">
    <property type="entry name" value="ARGE_DAPE_CPG2_1"/>
    <property type="match status" value="1"/>
</dbReference>
<keyword evidence="5" id="KW-0862">Zinc</keyword>
<feature type="transmembrane region" description="Helical" evidence="6">
    <location>
        <begin position="5"/>
        <end position="25"/>
    </location>
</feature>
<dbReference type="Gene3D" id="3.40.630.10">
    <property type="entry name" value="Zn peptidases"/>
    <property type="match status" value="1"/>
</dbReference>
<dbReference type="GO" id="GO:0008233">
    <property type="term" value="F:peptidase activity"/>
    <property type="evidence" value="ECO:0007669"/>
    <property type="project" value="UniProtKB-KW"/>
</dbReference>